<feature type="transmembrane region" description="Helical" evidence="1">
    <location>
        <begin position="12"/>
        <end position="32"/>
    </location>
</feature>
<organism evidence="2">
    <name type="scientific">Thermorudis peleae</name>
    <dbReference type="NCBI Taxonomy" id="1382356"/>
    <lineage>
        <taxon>Bacteria</taxon>
        <taxon>Pseudomonadati</taxon>
        <taxon>Thermomicrobiota</taxon>
        <taxon>Thermomicrobia</taxon>
        <taxon>Thermomicrobia incertae sedis</taxon>
        <taxon>Thermorudis</taxon>
    </lineage>
</organism>
<protein>
    <submittedName>
        <fullName evidence="2">Uncharacterized protein</fullName>
    </submittedName>
</protein>
<name>A0A831X9B4_9BACT</name>
<reference evidence="2" key="1">
    <citation type="journal article" date="2020" name="mSystems">
        <title>Genome- and Community-Level Interaction Insights into Carbon Utilization and Element Cycling Functions of Hydrothermarchaeota in Hydrothermal Sediment.</title>
        <authorList>
            <person name="Zhou Z."/>
            <person name="Liu Y."/>
            <person name="Xu W."/>
            <person name="Pan J."/>
            <person name="Luo Z.H."/>
            <person name="Li M."/>
        </authorList>
    </citation>
    <scope>NUCLEOTIDE SEQUENCE [LARGE SCALE GENOMIC DNA]</scope>
    <source>
        <strain evidence="2">SpSt-210</strain>
    </source>
</reference>
<dbReference type="AlphaFoldDB" id="A0A831X9B4"/>
<keyword evidence="1" id="KW-1133">Transmembrane helix</keyword>
<keyword evidence="1" id="KW-0472">Membrane</keyword>
<feature type="transmembrane region" description="Helical" evidence="1">
    <location>
        <begin position="76"/>
        <end position="100"/>
    </location>
</feature>
<sequence length="121" mass="12560">MRFGRAPGFVALTYGLILLAAGITVLLVVPSWGNWLADYPASVNPATLPPEAAPMIRGWVTLFGPLFAQVGGYIQAAGYFVGSLITLLSLVPIGVGTALLREAGREKGPSAVSPSPMAGRH</sequence>
<gene>
    <name evidence="2" type="ORF">ENP34_12165</name>
</gene>
<accession>A0A831X9B4</accession>
<evidence type="ECO:0000313" key="2">
    <source>
        <dbReference type="EMBL" id="HEG92170.1"/>
    </source>
</evidence>
<dbReference type="EMBL" id="DSIY01000279">
    <property type="protein sequence ID" value="HEG92170.1"/>
    <property type="molecule type" value="Genomic_DNA"/>
</dbReference>
<proteinExistence type="predicted"/>
<comment type="caution">
    <text evidence="2">The sequence shown here is derived from an EMBL/GenBank/DDBJ whole genome shotgun (WGS) entry which is preliminary data.</text>
</comment>
<evidence type="ECO:0000256" key="1">
    <source>
        <dbReference type="SAM" id="Phobius"/>
    </source>
</evidence>
<keyword evidence="1" id="KW-0812">Transmembrane</keyword>